<comment type="caution">
    <text evidence="3">The sequence shown here is derived from an EMBL/GenBank/DDBJ whole genome shotgun (WGS) entry which is preliminary data.</text>
</comment>
<dbReference type="Pfam" id="PF07654">
    <property type="entry name" value="C1-set"/>
    <property type="match status" value="1"/>
</dbReference>
<feature type="domain" description="Ig-like" evidence="2">
    <location>
        <begin position="93"/>
        <end position="187"/>
    </location>
</feature>
<evidence type="ECO:0000313" key="3">
    <source>
        <dbReference type="EMBL" id="GAB0202243.1"/>
    </source>
</evidence>
<sequence>MGQGQLWGRDSCGSRYHPQPVSVTWRGAAAADDVTFPAVRDSIADLNLVVSRLRLPHGTHRDGYTCSVNHPPTSTSLTKEVKVCEASSTPIPPEVQVFYTSSCSSSTGDESVELVCLISGFTPATVEVEWLVDGISGLLTATQTRPCQEDGAATFSTSSRTNVSRFDWLEGKTFTCQVKHPATRVVTQGHARLCSGEEMGLVVAVEGWHTSAEEKVGSSEGCKMVVGSTSGEGWVTMVGLTSGEGCKMVVGSTTGEGWVTMVGLTSGEGCKMVVGSTSGEGWVTMVGLTSGEGCKMVVGSTTGEGCRIRVGGSSEGWVTRMVGSTTGED</sequence>
<dbReference type="EMBL" id="BAAFJT010000037">
    <property type="protein sequence ID" value="GAB0202243.1"/>
    <property type="molecule type" value="Genomic_DNA"/>
</dbReference>
<dbReference type="Proteomes" id="UP001623348">
    <property type="component" value="Unassembled WGS sequence"/>
</dbReference>
<dbReference type="AlphaFoldDB" id="A0ABC9XX31"/>
<dbReference type="InterPro" id="IPR007110">
    <property type="entry name" value="Ig-like_dom"/>
</dbReference>
<protein>
    <submittedName>
        <fullName evidence="3">Myosin light chain kinase, smooth muscle-like</fullName>
    </submittedName>
</protein>
<name>A0ABC9XX31_GRUJA</name>
<reference evidence="3 4" key="1">
    <citation type="submission" date="2024-06" db="EMBL/GenBank/DDBJ databases">
        <title>The draft genome of Grus japonensis, version 3.</title>
        <authorList>
            <person name="Nabeshima K."/>
            <person name="Suzuki S."/>
            <person name="Onuma M."/>
        </authorList>
    </citation>
    <scope>NUCLEOTIDE SEQUENCE [LARGE SCALE GENOMIC DNA]</scope>
    <source>
        <strain evidence="3 4">451A</strain>
    </source>
</reference>
<organism evidence="3 4">
    <name type="scientific">Grus japonensis</name>
    <name type="common">Japanese crane</name>
    <name type="synonym">Red-crowned crane</name>
    <dbReference type="NCBI Taxonomy" id="30415"/>
    <lineage>
        <taxon>Eukaryota</taxon>
        <taxon>Metazoa</taxon>
        <taxon>Chordata</taxon>
        <taxon>Craniata</taxon>
        <taxon>Vertebrata</taxon>
        <taxon>Euteleostomi</taxon>
        <taxon>Archelosauria</taxon>
        <taxon>Archosauria</taxon>
        <taxon>Dinosauria</taxon>
        <taxon>Saurischia</taxon>
        <taxon>Theropoda</taxon>
        <taxon>Coelurosauria</taxon>
        <taxon>Aves</taxon>
        <taxon>Neognathae</taxon>
        <taxon>Neoaves</taxon>
        <taxon>Gruiformes</taxon>
        <taxon>Gruidae</taxon>
        <taxon>Grus</taxon>
    </lineage>
</organism>
<dbReference type="PROSITE" id="PS50835">
    <property type="entry name" value="IG_LIKE"/>
    <property type="match status" value="2"/>
</dbReference>
<keyword evidence="1" id="KW-0393">Immunoglobulin domain</keyword>
<dbReference type="SMART" id="SM00407">
    <property type="entry name" value="IGc1"/>
    <property type="match status" value="1"/>
</dbReference>
<dbReference type="PROSITE" id="PS00290">
    <property type="entry name" value="IG_MHC"/>
    <property type="match status" value="2"/>
</dbReference>
<accession>A0ABC9XX31</accession>
<evidence type="ECO:0000259" key="2">
    <source>
        <dbReference type="PROSITE" id="PS50835"/>
    </source>
</evidence>
<dbReference type="InterPro" id="IPR003006">
    <property type="entry name" value="Ig/MHC_CS"/>
</dbReference>
<feature type="domain" description="Ig-like" evidence="2">
    <location>
        <begin position="1"/>
        <end position="78"/>
    </location>
</feature>
<dbReference type="InterPro" id="IPR050380">
    <property type="entry name" value="Immune_Resp_Modulators"/>
</dbReference>
<gene>
    <name evidence="3" type="ORF">GRJ2_002689900</name>
</gene>
<dbReference type="PANTHER" id="PTHR23411">
    <property type="entry name" value="TAPASIN"/>
    <property type="match status" value="1"/>
</dbReference>
<dbReference type="InterPro" id="IPR003597">
    <property type="entry name" value="Ig_C1-set"/>
</dbReference>
<dbReference type="InterPro" id="IPR036179">
    <property type="entry name" value="Ig-like_dom_sf"/>
</dbReference>
<proteinExistence type="predicted"/>
<dbReference type="Gene3D" id="2.60.40.10">
    <property type="entry name" value="Immunoglobulins"/>
    <property type="match status" value="2"/>
</dbReference>
<dbReference type="InterPro" id="IPR013783">
    <property type="entry name" value="Ig-like_fold"/>
</dbReference>
<keyword evidence="4" id="KW-1185">Reference proteome</keyword>
<evidence type="ECO:0000256" key="1">
    <source>
        <dbReference type="ARBA" id="ARBA00023319"/>
    </source>
</evidence>
<evidence type="ECO:0000313" key="4">
    <source>
        <dbReference type="Proteomes" id="UP001623348"/>
    </source>
</evidence>
<dbReference type="SUPFAM" id="SSF48726">
    <property type="entry name" value="Immunoglobulin"/>
    <property type="match status" value="2"/>
</dbReference>